<dbReference type="EMBL" id="BT085193">
    <property type="protein sequence ID" value="ACR35546.1"/>
    <property type="molecule type" value="mRNA"/>
</dbReference>
<evidence type="ECO:0000313" key="1">
    <source>
        <dbReference type="EMBL" id="ACR35546.1"/>
    </source>
</evidence>
<name>C4J2Z6_MAIZE</name>
<accession>C4J2Z6</accession>
<proteinExistence type="evidence at transcript level"/>
<protein>
    <submittedName>
        <fullName evidence="1">Uncharacterized protein</fullName>
    </submittedName>
</protein>
<organism evidence="1">
    <name type="scientific">Zea mays</name>
    <name type="common">Maize</name>
    <dbReference type="NCBI Taxonomy" id="4577"/>
    <lineage>
        <taxon>Eukaryota</taxon>
        <taxon>Viridiplantae</taxon>
        <taxon>Streptophyta</taxon>
        <taxon>Embryophyta</taxon>
        <taxon>Tracheophyta</taxon>
        <taxon>Spermatophyta</taxon>
        <taxon>Magnoliopsida</taxon>
        <taxon>Liliopsida</taxon>
        <taxon>Poales</taxon>
        <taxon>Poaceae</taxon>
        <taxon>PACMAD clade</taxon>
        <taxon>Panicoideae</taxon>
        <taxon>Andropogonodae</taxon>
        <taxon>Andropogoneae</taxon>
        <taxon>Tripsacinae</taxon>
        <taxon>Zea</taxon>
    </lineage>
</organism>
<dbReference type="AlphaFoldDB" id="C4J2Z6"/>
<reference evidence="1" key="1">
    <citation type="journal article" date="2009" name="PLoS Genet.">
        <title>Sequencing, mapping, and analysis of 27,455 maize full-length cDNAs.</title>
        <authorList>
            <person name="Soderlund C."/>
            <person name="Descour A."/>
            <person name="Kudrna D."/>
            <person name="Bomhoff M."/>
            <person name="Boyd L."/>
            <person name="Currie J."/>
            <person name="Angelova A."/>
            <person name="Collura K."/>
            <person name="Wissotski M."/>
            <person name="Ashley E."/>
            <person name="Morrow D."/>
            <person name="Fernandes J."/>
            <person name="Walbot V."/>
            <person name="Yu Y."/>
        </authorList>
    </citation>
    <scope>NUCLEOTIDE SEQUENCE</scope>
    <source>
        <strain evidence="1">B73</strain>
    </source>
</reference>
<sequence length="19" mass="2292">MERNLPSCLPGCCSWRPWR</sequence>